<reference evidence="2 3" key="1">
    <citation type="submission" date="2019-07" db="EMBL/GenBank/DDBJ databases">
        <authorList>
            <person name="Jastrzebski P J."/>
            <person name="Paukszto L."/>
            <person name="Jastrzebski P J."/>
        </authorList>
    </citation>
    <scope>NUCLEOTIDE SEQUENCE [LARGE SCALE GENOMIC DNA]</scope>
    <source>
        <strain evidence="2 3">WMS-il1</strain>
    </source>
</reference>
<gene>
    <name evidence="2" type="ORF">WMSIL1_LOCUS6153</name>
</gene>
<evidence type="ECO:0000313" key="3">
    <source>
        <dbReference type="Proteomes" id="UP000321570"/>
    </source>
</evidence>
<dbReference type="Proteomes" id="UP000321570">
    <property type="component" value="Unassembled WGS sequence"/>
</dbReference>
<evidence type="ECO:0000256" key="1">
    <source>
        <dbReference type="SAM" id="MobiDB-lite"/>
    </source>
</evidence>
<proteinExistence type="predicted"/>
<sequence>MILTQNTGFFEDVTLRTVIKPYPAILRKEPKSTHHLSTEETHSPSNNYPTNIRCSPSQDVDFVESVVIIETGLTKTSLTELQQNW</sequence>
<dbReference type="AlphaFoldDB" id="A0A564YIW6"/>
<protein>
    <submittedName>
        <fullName evidence="2">Uncharacterized protein</fullName>
    </submittedName>
</protein>
<keyword evidence="3" id="KW-1185">Reference proteome</keyword>
<feature type="region of interest" description="Disordered" evidence="1">
    <location>
        <begin position="29"/>
        <end position="52"/>
    </location>
</feature>
<organism evidence="2 3">
    <name type="scientific">Hymenolepis diminuta</name>
    <name type="common">Rat tapeworm</name>
    <dbReference type="NCBI Taxonomy" id="6216"/>
    <lineage>
        <taxon>Eukaryota</taxon>
        <taxon>Metazoa</taxon>
        <taxon>Spiralia</taxon>
        <taxon>Lophotrochozoa</taxon>
        <taxon>Platyhelminthes</taxon>
        <taxon>Cestoda</taxon>
        <taxon>Eucestoda</taxon>
        <taxon>Cyclophyllidea</taxon>
        <taxon>Hymenolepididae</taxon>
        <taxon>Hymenolepis</taxon>
    </lineage>
</organism>
<name>A0A564YIW6_HYMDI</name>
<evidence type="ECO:0000313" key="2">
    <source>
        <dbReference type="EMBL" id="VUZ46484.1"/>
    </source>
</evidence>
<feature type="compositionally biased region" description="Basic and acidic residues" evidence="1">
    <location>
        <begin position="29"/>
        <end position="42"/>
    </location>
</feature>
<accession>A0A564YIW6</accession>
<feature type="compositionally biased region" description="Polar residues" evidence="1">
    <location>
        <begin position="43"/>
        <end position="52"/>
    </location>
</feature>
<dbReference type="EMBL" id="CABIJS010000221">
    <property type="protein sequence ID" value="VUZ46484.1"/>
    <property type="molecule type" value="Genomic_DNA"/>
</dbReference>